<accession>A0ABW0DYV2</accession>
<feature type="region of interest" description="Disordered" evidence="1">
    <location>
        <begin position="37"/>
        <end position="80"/>
    </location>
</feature>
<feature type="region of interest" description="Disordered" evidence="1">
    <location>
        <begin position="158"/>
        <end position="179"/>
    </location>
</feature>
<dbReference type="EMBL" id="JBHSKN010000026">
    <property type="protein sequence ID" value="MFC5243531.1"/>
    <property type="molecule type" value="Genomic_DNA"/>
</dbReference>
<dbReference type="RefSeq" id="WP_344567290.1">
    <property type="nucleotide sequence ID" value="NZ_BAAATG010000054.1"/>
</dbReference>
<protein>
    <recommendedName>
        <fullName evidence="5">Lipoprotein</fullName>
    </recommendedName>
</protein>
<evidence type="ECO:0000313" key="4">
    <source>
        <dbReference type="Proteomes" id="UP001596035"/>
    </source>
</evidence>
<evidence type="ECO:0000256" key="2">
    <source>
        <dbReference type="SAM" id="SignalP"/>
    </source>
</evidence>
<evidence type="ECO:0000313" key="3">
    <source>
        <dbReference type="EMBL" id="MFC5243531.1"/>
    </source>
</evidence>
<proteinExistence type="predicted"/>
<keyword evidence="2" id="KW-0732">Signal</keyword>
<feature type="compositionally biased region" description="Low complexity" evidence="1">
    <location>
        <begin position="47"/>
        <end position="60"/>
    </location>
</feature>
<feature type="chain" id="PRO_5045220542" description="Lipoprotein" evidence="2">
    <location>
        <begin position="38"/>
        <end position="179"/>
    </location>
</feature>
<evidence type="ECO:0000256" key="1">
    <source>
        <dbReference type="SAM" id="MobiDB-lite"/>
    </source>
</evidence>
<reference evidence="4" key="1">
    <citation type="journal article" date="2019" name="Int. J. Syst. Evol. Microbiol.">
        <title>The Global Catalogue of Microorganisms (GCM) 10K type strain sequencing project: providing services to taxonomists for standard genome sequencing and annotation.</title>
        <authorList>
            <consortium name="The Broad Institute Genomics Platform"/>
            <consortium name="The Broad Institute Genome Sequencing Center for Infectious Disease"/>
            <person name="Wu L."/>
            <person name="Ma J."/>
        </authorList>
    </citation>
    <scope>NUCLEOTIDE SEQUENCE [LARGE SCALE GENOMIC DNA]</scope>
    <source>
        <strain evidence="4">CGMCC 4.7131</strain>
    </source>
</reference>
<evidence type="ECO:0008006" key="5">
    <source>
        <dbReference type="Google" id="ProtNLM"/>
    </source>
</evidence>
<feature type="signal peptide" evidence="2">
    <location>
        <begin position="1"/>
        <end position="37"/>
    </location>
</feature>
<keyword evidence="4" id="KW-1185">Reference proteome</keyword>
<name>A0ABW0DYV2_9ACTN</name>
<gene>
    <name evidence="3" type="ORF">ACFPWV_27070</name>
</gene>
<sequence>MTYSSASPSSRGSRFRRARVASAAVGLAGALALTACGGDGSDDSDDSATGPTPSATATADSGGGTGGSGTSTAPAGELEGSWLTTVDGKAVILMVSGGDAALFTTGGSVCSGTAREQAGTRSIRLKCGEGTEDRANGTVDSVGEDSLKVTWESALGTETYTRAEGDSLPTGLPTEGLGS</sequence>
<organism evidence="3 4">
    <name type="scientific">Streptomyces atrovirens</name>
    <dbReference type="NCBI Taxonomy" id="285556"/>
    <lineage>
        <taxon>Bacteria</taxon>
        <taxon>Bacillati</taxon>
        <taxon>Actinomycetota</taxon>
        <taxon>Actinomycetes</taxon>
        <taxon>Kitasatosporales</taxon>
        <taxon>Streptomycetaceae</taxon>
        <taxon>Streptomyces</taxon>
    </lineage>
</organism>
<dbReference type="Proteomes" id="UP001596035">
    <property type="component" value="Unassembled WGS sequence"/>
</dbReference>
<comment type="caution">
    <text evidence="3">The sequence shown here is derived from an EMBL/GenBank/DDBJ whole genome shotgun (WGS) entry which is preliminary data.</text>
</comment>